<comment type="caution">
    <text evidence="1">The sequence shown here is derived from an EMBL/GenBank/DDBJ whole genome shotgun (WGS) entry which is preliminary data.</text>
</comment>
<name>A0AC61KZ32_9EURY</name>
<evidence type="ECO:0000313" key="1">
    <source>
        <dbReference type="EMBL" id="PXF57499.1"/>
    </source>
</evidence>
<sequence>MKRIAFHDREKETMELARILSTDPTLITFIYGPINSGKTELINNLIKNLPKSQKVFYINLRGRFISNYDEFIKVLFDVEHAARYKRIKEFLKPVANVLPESYSGIPIPKDMFLKLFKEKEVEDAFVYIETVLRAFYKDDYPPVLLIDELQVIGDLKVDDFLIYKLFNFFVRLTKELHLAHVFVATSDSLFMEGVYSEAMLEGRCRYLLVDDFDYETTAAFLKMHGFTDDENAIAWEYCGGKPVYLIELMNYENREEKAREMLVLRTGEIETILKRINELGGEIIIEDTKYSVNYDKLVESLKKFIDRETIDMNEVDEISKEFLVKKNILFVDPLRKTILPQSRLELLAIREIIDEGDQKWINRK</sequence>
<protein>
    <submittedName>
        <fullName evidence="1">ATP-binding protein</fullName>
    </submittedName>
</protein>
<dbReference type="Proteomes" id="UP000248329">
    <property type="component" value="Unassembled WGS sequence"/>
</dbReference>
<dbReference type="EMBL" id="PQXF01000059">
    <property type="protein sequence ID" value="PXF57499.1"/>
    <property type="molecule type" value="Genomic_DNA"/>
</dbReference>
<gene>
    <name evidence="1" type="ORF">C4B59_15190</name>
</gene>
<keyword evidence="1" id="KW-0547">Nucleotide-binding</keyword>
<accession>A0AC61KZ32</accession>
<reference evidence="1" key="1">
    <citation type="submission" date="2018-01" db="EMBL/GenBank/DDBJ databases">
        <authorList>
            <person name="Krukenberg V."/>
        </authorList>
    </citation>
    <scope>NUCLEOTIDE SEQUENCE</scope>
    <source>
        <strain evidence="1">E20ANME2</strain>
    </source>
</reference>
<organism evidence="1 2">
    <name type="scientific">Candidatus Methanogaster sp</name>
    <dbReference type="NCBI Taxonomy" id="3386292"/>
    <lineage>
        <taxon>Archaea</taxon>
        <taxon>Methanobacteriati</taxon>
        <taxon>Methanobacteriota</taxon>
        <taxon>Stenosarchaea group</taxon>
        <taxon>Methanomicrobia</taxon>
        <taxon>Methanosarcinales</taxon>
        <taxon>ANME-2 cluster</taxon>
        <taxon>Candidatus Methanogasteraceae</taxon>
        <taxon>Candidatus Methanogaster</taxon>
    </lineage>
</organism>
<keyword evidence="1" id="KW-0067">ATP-binding</keyword>
<evidence type="ECO:0000313" key="2">
    <source>
        <dbReference type="Proteomes" id="UP000248329"/>
    </source>
</evidence>
<proteinExistence type="predicted"/>